<accession>A0ABD0ZDE3</accession>
<organism evidence="2 3">
    <name type="scientific">Ranatra chinensis</name>
    <dbReference type="NCBI Taxonomy" id="642074"/>
    <lineage>
        <taxon>Eukaryota</taxon>
        <taxon>Metazoa</taxon>
        <taxon>Ecdysozoa</taxon>
        <taxon>Arthropoda</taxon>
        <taxon>Hexapoda</taxon>
        <taxon>Insecta</taxon>
        <taxon>Pterygota</taxon>
        <taxon>Neoptera</taxon>
        <taxon>Paraneoptera</taxon>
        <taxon>Hemiptera</taxon>
        <taxon>Heteroptera</taxon>
        <taxon>Panheteroptera</taxon>
        <taxon>Nepomorpha</taxon>
        <taxon>Nepidae</taxon>
        <taxon>Ranatrinae</taxon>
        <taxon>Ranatra</taxon>
    </lineage>
</organism>
<comment type="caution">
    <text evidence="2">The sequence shown here is derived from an EMBL/GenBank/DDBJ whole genome shotgun (WGS) entry which is preliminary data.</text>
</comment>
<feature type="region of interest" description="Disordered" evidence="1">
    <location>
        <begin position="89"/>
        <end position="114"/>
    </location>
</feature>
<dbReference type="AlphaFoldDB" id="A0ABD0ZDE3"/>
<feature type="region of interest" description="Disordered" evidence="1">
    <location>
        <begin position="417"/>
        <end position="439"/>
    </location>
</feature>
<dbReference type="EMBL" id="JBFDAA010000004">
    <property type="protein sequence ID" value="KAL1138104.1"/>
    <property type="molecule type" value="Genomic_DNA"/>
</dbReference>
<keyword evidence="3" id="KW-1185">Reference proteome</keyword>
<name>A0ABD0ZDE3_9HEMI</name>
<feature type="compositionally biased region" description="Basic and acidic residues" evidence="1">
    <location>
        <begin position="344"/>
        <end position="353"/>
    </location>
</feature>
<evidence type="ECO:0000313" key="2">
    <source>
        <dbReference type="EMBL" id="KAL1138104.1"/>
    </source>
</evidence>
<feature type="region of interest" description="Disordered" evidence="1">
    <location>
        <begin position="339"/>
        <end position="375"/>
    </location>
</feature>
<gene>
    <name evidence="2" type="ORF">AAG570_009796</name>
</gene>
<protein>
    <submittedName>
        <fullName evidence="2">Uncharacterized protein</fullName>
    </submittedName>
</protein>
<feature type="region of interest" description="Disordered" evidence="1">
    <location>
        <begin position="168"/>
        <end position="210"/>
    </location>
</feature>
<evidence type="ECO:0000256" key="1">
    <source>
        <dbReference type="SAM" id="MobiDB-lite"/>
    </source>
</evidence>
<sequence length="479" mass="53355">MEFVVSVGLQELVSGDLELPGSDVFYCNVVNPKRFWSFTIVSDGVVATAHIAIVMSNYSVILVIYRTRSEVLHDLLVFLQNEKFKTEMKSERKRRQKSRQEAAPASREVALRDASDSSEDLCNLIGVSEDSLVSEEDSVALFAQRCSSPAVQLPPVIEESWHSLAQEESLFETQPCPSPPPEPVQERLSMPRLEPPSVDEPPPRTATSEEKRLVKKGRARKCFRLFTACCRNGARRRAKRKRAMSDTMTSLDDQLLADLVSKPGRDLLPPPQCLQPGRAVLSIGDLSPDLDVTFTIAMLNATILRLFLAVYEVVSSHTFTVSHLTNTLRTSQVCNVITSGAMRSGDRRGARDEDSTDSSGQSSSVSGSRSSYDSYSRRSFASSSHYREPDACFEGTIKYIQDDVSCKCEDSKKSSKSNKREISQKFNSKKAKNVSSSGDKLNKIEQCDEALQKELMRQRKDLSELKSLVNTCLKKLNSL</sequence>
<evidence type="ECO:0000313" key="3">
    <source>
        <dbReference type="Proteomes" id="UP001558652"/>
    </source>
</evidence>
<proteinExistence type="predicted"/>
<dbReference type="Proteomes" id="UP001558652">
    <property type="component" value="Unassembled WGS sequence"/>
</dbReference>
<reference evidence="2 3" key="1">
    <citation type="submission" date="2024-07" db="EMBL/GenBank/DDBJ databases">
        <title>Chromosome-level genome assembly of the water stick insect Ranatra chinensis (Heteroptera: Nepidae).</title>
        <authorList>
            <person name="Liu X."/>
        </authorList>
    </citation>
    <scope>NUCLEOTIDE SEQUENCE [LARGE SCALE GENOMIC DNA]</scope>
    <source>
        <strain evidence="2">Cailab_2021Rc</strain>
        <tissue evidence="2">Muscle</tissue>
    </source>
</reference>
<feature type="compositionally biased region" description="Low complexity" evidence="1">
    <location>
        <begin position="357"/>
        <end position="375"/>
    </location>
</feature>